<dbReference type="Pfam" id="PF01548">
    <property type="entry name" value="DEDD_Tnp_IS110"/>
    <property type="match status" value="1"/>
</dbReference>
<dbReference type="GO" id="GO:0006313">
    <property type="term" value="P:DNA transposition"/>
    <property type="evidence" value="ECO:0007669"/>
    <property type="project" value="InterPro"/>
</dbReference>
<feature type="domain" description="Transposase IS110-like N-terminal" evidence="2">
    <location>
        <begin position="7"/>
        <end position="160"/>
    </location>
</feature>
<dbReference type="Proteomes" id="UP000537204">
    <property type="component" value="Unassembled WGS sequence"/>
</dbReference>
<organism evidence="4 5">
    <name type="scientific">Pedobacter cryoconitis</name>
    <dbReference type="NCBI Taxonomy" id="188932"/>
    <lineage>
        <taxon>Bacteria</taxon>
        <taxon>Pseudomonadati</taxon>
        <taxon>Bacteroidota</taxon>
        <taxon>Sphingobacteriia</taxon>
        <taxon>Sphingobacteriales</taxon>
        <taxon>Sphingobacteriaceae</taxon>
        <taxon>Pedobacter</taxon>
    </lineage>
</organism>
<dbReference type="InterPro" id="IPR002525">
    <property type="entry name" value="Transp_IS110-like_N"/>
</dbReference>
<dbReference type="Pfam" id="PF02371">
    <property type="entry name" value="Transposase_20"/>
    <property type="match status" value="1"/>
</dbReference>
<evidence type="ECO:0000259" key="2">
    <source>
        <dbReference type="Pfam" id="PF01548"/>
    </source>
</evidence>
<accession>A0A7W8ZJT1</accession>
<proteinExistence type="predicted"/>
<name>A0A7W8ZJT1_9SPHI</name>
<dbReference type="InterPro" id="IPR003346">
    <property type="entry name" value="Transposase_20"/>
</dbReference>
<evidence type="ECO:0000256" key="1">
    <source>
        <dbReference type="SAM" id="Coils"/>
    </source>
</evidence>
<evidence type="ECO:0000259" key="3">
    <source>
        <dbReference type="Pfam" id="PF02371"/>
    </source>
</evidence>
<dbReference type="NCBIfam" id="NF033542">
    <property type="entry name" value="transpos_IS110"/>
    <property type="match status" value="1"/>
</dbReference>
<comment type="caution">
    <text evidence="4">The sequence shown here is derived from an EMBL/GenBank/DDBJ whole genome shotgun (WGS) entry which is preliminary data.</text>
</comment>
<dbReference type="GO" id="GO:0003677">
    <property type="term" value="F:DNA binding"/>
    <property type="evidence" value="ECO:0007669"/>
    <property type="project" value="InterPro"/>
</dbReference>
<dbReference type="GO" id="GO:0004803">
    <property type="term" value="F:transposase activity"/>
    <property type="evidence" value="ECO:0007669"/>
    <property type="project" value="InterPro"/>
</dbReference>
<dbReference type="PANTHER" id="PTHR33055">
    <property type="entry name" value="TRANSPOSASE FOR INSERTION SEQUENCE ELEMENT IS1111A"/>
    <property type="match status" value="1"/>
</dbReference>
<dbReference type="InterPro" id="IPR047650">
    <property type="entry name" value="Transpos_IS110"/>
</dbReference>
<dbReference type="EMBL" id="JACHCE010000001">
    <property type="protein sequence ID" value="MBB5635307.1"/>
    <property type="molecule type" value="Genomic_DNA"/>
</dbReference>
<evidence type="ECO:0000313" key="5">
    <source>
        <dbReference type="Proteomes" id="UP000537204"/>
    </source>
</evidence>
<evidence type="ECO:0000313" key="4">
    <source>
        <dbReference type="EMBL" id="MBB5635307.1"/>
    </source>
</evidence>
<dbReference type="AlphaFoldDB" id="A0A7W8ZJT1"/>
<reference evidence="4 5" key="1">
    <citation type="submission" date="2020-08" db="EMBL/GenBank/DDBJ databases">
        <title>Genomic Encyclopedia of Type Strains, Phase IV (KMG-V): Genome sequencing to study the core and pangenomes of soil and plant-associated prokaryotes.</title>
        <authorList>
            <person name="Whitman W."/>
        </authorList>
    </citation>
    <scope>NUCLEOTIDE SEQUENCE [LARGE SCALE GENOMIC DNA]</scope>
    <source>
        <strain evidence="4 5">S3M1</strain>
    </source>
</reference>
<feature type="domain" description="Transposase IS116/IS110/IS902 C-terminal" evidence="3">
    <location>
        <begin position="211"/>
        <end position="290"/>
    </location>
</feature>
<dbReference type="RefSeq" id="WP_317617685.1">
    <property type="nucleotide sequence ID" value="NZ_JACHCE010000001.1"/>
</dbReference>
<sequence>MLKYSFGMDISMKDIHTCLSVIDNRQQVKVQATKKFDNNEHGFKAMLVWLNRHKKEDEIPLICVMEATGVYYEECAFFLFKAGFETAVVLPTKAKKYMQALGFKTKNDKMDSVGLACMGAQQCLELWKPLDAFFYTLRALTRHHQSLQELKTSLNNQLHADENSIYSNKKVKKQLRTLILNINKQLRETEKNVHAHLYSDDKIAERVDHIVAIKGIGHMTVATVLGETNGFLLFKSISQLISYAGYDVIENQSGNHKGKTKISKKGSSHIRRVLHMPAFNMIRYDVGNMKIFFDRILARHNKKMKAYVAVQKKLLALIYTLWQKNEEFKPQAQWVALKSDSTAPYYAAEQETQVHKI</sequence>
<keyword evidence="1" id="KW-0175">Coiled coil</keyword>
<dbReference type="PANTHER" id="PTHR33055:SF13">
    <property type="entry name" value="TRANSPOSASE"/>
    <property type="match status" value="1"/>
</dbReference>
<feature type="coiled-coil region" evidence="1">
    <location>
        <begin position="137"/>
        <end position="192"/>
    </location>
</feature>
<protein>
    <submittedName>
        <fullName evidence="4">Transposase</fullName>
    </submittedName>
</protein>
<gene>
    <name evidence="4" type="ORF">HDE68_001192</name>
</gene>